<comment type="catalytic activity">
    <reaction evidence="1">
        <text>Exonucleolytic cleavage of poly(A) to 5'-AMP.</text>
        <dbReference type="EC" id="3.1.13.4"/>
    </reaction>
</comment>
<keyword evidence="14" id="KW-0539">Nucleus</keyword>
<dbReference type="VEuPathDB" id="MicrosporidiaDB:VCUG_01780"/>
<evidence type="ECO:0000256" key="5">
    <source>
        <dbReference type="ARBA" id="ARBA00012161"/>
    </source>
</evidence>
<dbReference type="InParanoid" id="L2GSZ2"/>
<comment type="subcellular location">
    <subcellularLocation>
        <location evidence="3">Cytoplasm</location>
    </subcellularLocation>
    <subcellularLocation>
        <location evidence="2">Nucleus</location>
    </subcellularLocation>
</comment>
<evidence type="ECO:0000256" key="2">
    <source>
        <dbReference type="ARBA" id="ARBA00004123"/>
    </source>
</evidence>
<reference evidence="16" key="1">
    <citation type="submission" date="2011-03" db="EMBL/GenBank/DDBJ databases">
        <title>The genome sequence of Vavraia culicis strain floridensis.</title>
        <authorList>
            <consortium name="The Broad Institute Genome Sequencing Platform"/>
            <person name="Cuomo C."/>
            <person name="Becnel J."/>
            <person name="Sanscrainte N."/>
            <person name="Young S.K."/>
            <person name="Zeng Q."/>
            <person name="Gargeya S."/>
            <person name="Fitzgerald M."/>
            <person name="Haas B."/>
            <person name="Abouelleil A."/>
            <person name="Alvarado L."/>
            <person name="Arachchi H.M."/>
            <person name="Berlin A."/>
            <person name="Chapman S.B."/>
            <person name="Gearin G."/>
            <person name="Goldberg J."/>
            <person name="Griggs A."/>
            <person name="Gujja S."/>
            <person name="Hansen M."/>
            <person name="Heiman D."/>
            <person name="Howarth C."/>
            <person name="Larimer J."/>
            <person name="Lui A."/>
            <person name="MacDonald P.J.P."/>
            <person name="McCowen C."/>
            <person name="Montmayeur A."/>
            <person name="Murphy C."/>
            <person name="Neiman D."/>
            <person name="Pearson M."/>
            <person name="Priest M."/>
            <person name="Roberts A."/>
            <person name="Saif S."/>
            <person name="Shea T."/>
            <person name="Sisk P."/>
            <person name="Stolte C."/>
            <person name="Sykes S."/>
            <person name="Wortman J."/>
            <person name="Nusbaum C."/>
            <person name="Birren B."/>
        </authorList>
    </citation>
    <scope>NUCLEOTIDE SEQUENCE [LARGE SCALE GENOMIC DNA]</scope>
    <source>
        <strain evidence="16">floridensis</strain>
    </source>
</reference>
<dbReference type="GO" id="GO:0005737">
    <property type="term" value="C:cytoplasm"/>
    <property type="evidence" value="ECO:0007669"/>
    <property type="project" value="UniProtKB-SubCell"/>
</dbReference>
<keyword evidence="10" id="KW-0269">Exonuclease</keyword>
<dbReference type="OrthoDB" id="1164111at2759"/>
<keyword evidence="6" id="KW-0963">Cytoplasm</keyword>
<evidence type="ECO:0000256" key="11">
    <source>
        <dbReference type="ARBA" id="ARBA00022884"/>
    </source>
</evidence>
<sequence>MDNNIIEVWSDNLESSFTEIRKLVQTYNYVTMDTEFPGVVAKPLGNFTSQSTYAYQQLRCNVDLLKVIQVGITFSDCYGNCPPRNTYQFNFHFDIDREMYAKDSLKLLVEAQLNFEKHRLQGIEVEEFGNLLITSGLILSRNVTWLSFHSSYDFAYLMKIVTCNPLPATENEFFMFMNILFPNFYDVKYLLRGSKYLKRGLQEIAEDLGLRRVGVQHQAGSDALLTRDVFFKVKEIFYTKEDITKHAVKLYGIECRVEEDKVAICDLSL</sequence>
<proteinExistence type="inferred from homology"/>
<dbReference type="GO" id="GO:0030015">
    <property type="term" value="C:CCR4-NOT core complex"/>
    <property type="evidence" value="ECO:0007669"/>
    <property type="project" value="EnsemblFungi"/>
</dbReference>
<keyword evidence="12" id="KW-0805">Transcription regulation</keyword>
<dbReference type="PANTHER" id="PTHR10797">
    <property type="entry name" value="CCR4-NOT TRANSCRIPTION COMPLEX SUBUNIT"/>
    <property type="match status" value="1"/>
</dbReference>
<dbReference type="InterPro" id="IPR006941">
    <property type="entry name" value="RNase_CAF1"/>
</dbReference>
<dbReference type="HOGENOM" id="CLU_027974_0_1_1"/>
<dbReference type="FunCoup" id="L2GSZ2">
    <property type="interactions" value="217"/>
</dbReference>
<dbReference type="OMA" id="IKFMMRA"/>
<keyword evidence="7" id="KW-0540">Nuclease</keyword>
<dbReference type="InterPro" id="IPR039637">
    <property type="entry name" value="CNOT7/CNOT8/Pop2"/>
</dbReference>
<evidence type="ECO:0000256" key="7">
    <source>
        <dbReference type="ARBA" id="ARBA00022722"/>
    </source>
</evidence>
<dbReference type="SUPFAM" id="SSF53098">
    <property type="entry name" value="Ribonuclease H-like"/>
    <property type="match status" value="1"/>
</dbReference>
<evidence type="ECO:0000256" key="3">
    <source>
        <dbReference type="ARBA" id="ARBA00004496"/>
    </source>
</evidence>
<keyword evidence="16" id="KW-1185">Reference proteome</keyword>
<dbReference type="RefSeq" id="XP_008074796.1">
    <property type="nucleotide sequence ID" value="XM_008076605.1"/>
</dbReference>
<dbReference type="InterPro" id="IPR036397">
    <property type="entry name" value="RNaseH_sf"/>
</dbReference>
<comment type="similarity">
    <text evidence="4">Belongs to the CAF1 family.</text>
</comment>
<gene>
    <name evidence="15" type="ORF">VCUG_01780</name>
</gene>
<keyword evidence="9" id="KW-0378">Hydrolase</keyword>
<keyword evidence="11" id="KW-0694">RNA-binding</keyword>
<dbReference type="Gene3D" id="3.30.420.10">
    <property type="entry name" value="Ribonuclease H-like superfamily/Ribonuclease H"/>
    <property type="match status" value="1"/>
</dbReference>
<dbReference type="EC" id="3.1.13.4" evidence="5"/>
<dbReference type="Proteomes" id="UP000011081">
    <property type="component" value="Unassembled WGS sequence"/>
</dbReference>
<evidence type="ECO:0000256" key="14">
    <source>
        <dbReference type="ARBA" id="ARBA00023242"/>
    </source>
</evidence>
<protein>
    <recommendedName>
        <fullName evidence="5">poly(A)-specific ribonuclease</fullName>
        <ecNumber evidence="5">3.1.13.4</ecNumber>
    </recommendedName>
</protein>
<dbReference type="InterPro" id="IPR012337">
    <property type="entry name" value="RNaseH-like_sf"/>
</dbReference>
<dbReference type="Pfam" id="PF04857">
    <property type="entry name" value="CAF1"/>
    <property type="match status" value="2"/>
</dbReference>
<dbReference type="STRING" id="948595.L2GSZ2"/>
<evidence type="ECO:0000256" key="6">
    <source>
        <dbReference type="ARBA" id="ARBA00022490"/>
    </source>
</evidence>
<dbReference type="AlphaFoldDB" id="L2GSZ2"/>
<evidence type="ECO:0000256" key="4">
    <source>
        <dbReference type="ARBA" id="ARBA00008372"/>
    </source>
</evidence>
<dbReference type="GeneID" id="19879653"/>
<keyword evidence="8" id="KW-0479">Metal-binding</keyword>
<dbReference type="EMBL" id="GL877434">
    <property type="protein sequence ID" value="ELA46754.1"/>
    <property type="molecule type" value="Genomic_DNA"/>
</dbReference>
<keyword evidence="13" id="KW-0804">Transcription</keyword>
<evidence type="ECO:0000313" key="16">
    <source>
        <dbReference type="Proteomes" id="UP000011081"/>
    </source>
</evidence>
<evidence type="ECO:0000256" key="13">
    <source>
        <dbReference type="ARBA" id="ARBA00023163"/>
    </source>
</evidence>
<name>L2GSZ2_VAVCU</name>
<dbReference type="GO" id="GO:0005634">
    <property type="term" value="C:nucleus"/>
    <property type="evidence" value="ECO:0007669"/>
    <property type="project" value="UniProtKB-SubCell"/>
</dbReference>
<evidence type="ECO:0000256" key="8">
    <source>
        <dbReference type="ARBA" id="ARBA00022723"/>
    </source>
</evidence>
<evidence type="ECO:0000256" key="9">
    <source>
        <dbReference type="ARBA" id="ARBA00022801"/>
    </source>
</evidence>
<dbReference type="GO" id="GO:0004535">
    <property type="term" value="F:poly(A)-specific ribonuclease activity"/>
    <property type="evidence" value="ECO:0007669"/>
    <property type="project" value="UniProtKB-EC"/>
</dbReference>
<accession>L2GSZ2</accession>
<evidence type="ECO:0000313" key="15">
    <source>
        <dbReference type="EMBL" id="ELA46754.1"/>
    </source>
</evidence>
<dbReference type="GO" id="GO:0046872">
    <property type="term" value="F:metal ion binding"/>
    <property type="evidence" value="ECO:0007669"/>
    <property type="project" value="UniProtKB-KW"/>
</dbReference>
<dbReference type="GO" id="GO:0000289">
    <property type="term" value="P:nuclear-transcribed mRNA poly(A) tail shortening"/>
    <property type="evidence" value="ECO:0007669"/>
    <property type="project" value="EnsemblFungi"/>
</dbReference>
<dbReference type="GO" id="GO:0003723">
    <property type="term" value="F:RNA binding"/>
    <property type="evidence" value="ECO:0007669"/>
    <property type="project" value="UniProtKB-KW"/>
</dbReference>
<evidence type="ECO:0000256" key="12">
    <source>
        <dbReference type="ARBA" id="ARBA00023015"/>
    </source>
</evidence>
<evidence type="ECO:0000256" key="1">
    <source>
        <dbReference type="ARBA" id="ARBA00001663"/>
    </source>
</evidence>
<evidence type="ECO:0000256" key="10">
    <source>
        <dbReference type="ARBA" id="ARBA00022839"/>
    </source>
</evidence>
<organism evidence="15 16">
    <name type="scientific">Vavraia culicis (isolate floridensis)</name>
    <name type="common">Microsporidian parasite</name>
    <dbReference type="NCBI Taxonomy" id="948595"/>
    <lineage>
        <taxon>Eukaryota</taxon>
        <taxon>Fungi</taxon>
        <taxon>Fungi incertae sedis</taxon>
        <taxon>Microsporidia</taxon>
        <taxon>Pleistophoridae</taxon>
        <taxon>Vavraia</taxon>
    </lineage>
</organism>